<proteinExistence type="predicted"/>
<evidence type="ECO:0000313" key="2">
    <source>
        <dbReference type="EMBL" id="KFI46099.1"/>
    </source>
</evidence>
<name>A0A086ZHU9_9BIFI</name>
<dbReference type="AlphaFoldDB" id="A0A086ZHU9"/>
<keyword evidence="1" id="KW-0472">Membrane</keyword>
<dbReference type="STRING" id="1437608.GCA_000771645_01791"/>
<protein>
    <submittedName>
        <fullName evidence="2">MFS transporter</fullName>
    </submittedName>
</protein>
<keyword evidence="1" id="KW-0812">Transmembrane</keyword>
<comment type="caution">
    <text evidence="2">The sequence shown here is derived from an EMBL/GenBank/DDBJ whole genome shotgun (WGS) entry which is preliminary data.</text>
</comment>
<evidence type="ECO:0000313" key="3">
    <source>
        <dbReference type="Proteomes" id="UP000029108"/>
    </source>
</evidence>
<gene>
    <name evidence="2" type="ORF">BBIA_2062</name>
</gene>
<sequence>MGIAGIMLADRMAETRLTLADGDTTMLTNVLELITQFATIGGGIWLVWGVVVLAGGLKDQNGPGIQSGIWQIVGGGLIIVAAQLFRSISLS</sequence>
<keyword evidence="3" id="KW-1185">Reference proteome</keyword>
<feature type="transmembrane region" description="Helical" evidence="1">
    <location>
        <begin position="69"/>
        <end position="88"/>
    </location>
</feature>
<accession>A0A086ZHU9</accession>
<evidence type="ECO:0000256" key="1">
    <source>
        <dbReference type="SAM" id="Phobius"/>
    </source>
</evidence>
<dbReference type="eggNOG" id="ENOG5033DAG">
    <property type="taxonomic scope" value="Bacteria"/>
</dbReference>
<feature type="transmembrane region" description="Helical" evidence="1">
    <location>
        <begin position="33"/>
        <end position="57"/>
    </location>
</feature>
<reference evidence="2 3" key="1">
    <citation type="submission" date="2014-03" db="EMBL/GenBank/DDBJ databases">
        <title>Genomics of Bifidobacteria.</title>
        <authorList>
            <person name="Ventura M."/>
            <person name="Milani C."/>
            <person name="Lugli G.A."/>
        </authorList>
    </citation>
    <scope>NUCLEOTIDE SEQUENCE [LARGE SCALE GENOMIC DNA]</scope>
    <source>
        <strain evidence="2 3">DSM 23969</strain>
    </source>
</reference>
<dbReference type="EMBL" id="JGYN01000040">
    <property type="protein sequence ID" value="KFI46099.1"/>
    <property type="molecule type" value="Genomic_DNA"/>
</dbReference>
<keyword evidence="1" id="KW-1133">Transmembrane helix</keyword>
<dbReference type="Proteomes" id="UP000029108">
    <property type="component" value="Unassembled WGS sequence"/>
</dbReference>
<organism evidence="2 3">
    <name type="scientific">Bifidobacterium biavatii DSM 23969</name>
    <dbReference type="NCBI Taxonomy" id="1437608"/>
    <lineage>
        <taxon>Bacteria</taxon>
        <taxon>Bacillati</taxon>
        <taxon>Actinomycetota</taxon>
        <taxon>Actinomycetes</taxon>
        <taxon>Bifidobacteriales</taxon>
        <taxon>Bifidobacteriaceae</taxon>
        <taxon>Bifidobacterium</taxon>
    </lineage>
</organism>